<dbReference type="InterPro" id="IPR016032">
    <property type="entry name" value="Sig_transdc_resp-reg_C-effctor"/>
</dbReference>
<feature type="non-terminal residue" evidence="3">
    <location>
        <position position="49"/>
    </location>
</feature>
<dbReference type="AlphaFoldDB" id="K1S5I8"/>
<organism evidence="3">
    <name type="scientific">human gut metagenome</name>
    <dbReference type="NCBI Taxonomy" id="408170"/>
    <lineage>
        <taxon>unclassified sequences</taxon>
        <taxon>metagenomes</taxon>
        <taxon>organismal metagenomes</taxon>
    </lineage>
</organism>
<gene>
    <name evidence="3" type="ORF">OBE_13969</name>
</gene>
<accession>K1S5I8</accession>
<comment type="caution">
    <text evidence="3">The sequence shown here is derived from an EMBL/GenBank/DDBJ whole genome shotgun (WGS) entry which is preliminary data.</text>
</comment>
<dbReference type="GO" id="GO:0006355">
    <property type="term" value="P:regulation of DNA-templated transcription"/>
    <property type="evidence" value="ECO:0007669"/>
    <property type="project" value="InterPro"/>
</dbReference>
<dbReference type="SUPFAM" id="SSF46894">
    <property type="entry name" value="C-terminal effector domain of the bipartite response regulators"/>
    <property type="match status" value="1"/>
</dbReference>
<reference evidence="3" key="1">
    <citation type="journal article" date="2013" name="Environ. Microbiol.">
        <title>Microbiota from the distal guts of lean and obese adolescents exhibit partial functional redundancy besides clear differences in community structure.</title>
        <authorList>
            <person name="Ferrer M."/>
            <person name="Ruiz A."/>
            <person name="Lanza F."/>
            <person name="Haange S.B."/>
            <person name="Oberbach A."/>
            <person name="Till H."/>
            <person name="Bargiela R."/>
            <person name="Campoy C."/>
            <person name="Segura M.T."/>
            <person name="Richter M."/>
            <person name="von Bergen M."/>
            <person name="Seifert J."/>
            <person name="Suarez A."/>
        </authorList>
    </citation>
    <scope>NUCLEOTIDE SEQUENCE</scope>
</reference>
<dbReference type="InterPro" id="IPR001867">
    <property type="entry name" value="OmpR/PhoB-type_DNA-bd"/>
</dbReference>
<dbReference type="Gene3D" id="1.10.10.10">
    <property type="entry name" value="Winged helix-like DNA-binding domain superfamily/Winged helix DNA-binding domain"/>
    <property type="match status" value="1"/>
</dbReference>
<keyword evidence="1" id="KW-0238">DNA-binding</keyword>
<protein>
    <recommendedName>
        <fullName evidence="2">OmpR/PhoB-type domain-containing protein</fullName>
    </recommendedName>
</protein>
<feature type="domain" description="OmpR/PhoB-type" evidence="2">
    <location>
        <begin position="12"/>
        <end position="47"/>
    </location>
</feature>
<proteinExistence type="predicted"/>
<dbReference type="GO" id="GO:0000160">
    <property type="term" value="P:phosphorelay signal transduction system"/>
    <property type="evidence" value="ECO:0007669"/>
    <property type="project" value="InterPro"/>
</dbReference>
<evidence type="ECO:0000313" key="3">
    <source>
        <dbReference type="EMBL" id="EKC50764.1"/>
    </source>
</evidence>
<dbReference type="GO" id="GO:0003677">
    <property type="term" value="F:DNA binding"/>
    <property type="evidence" value="ECO:0007669"/>
    <property type="project" value="UniProtKB-KW"/>
</dbReference>
<sequence length="49" mass="5551">MYGKIIPVGDIKNIIWCLVKRLRKKLNAVEDGAGNCIVSVRDIGYKFEL</sequence>
<dbReference type="InterPro" id="IPR036388">
    <property type="entry name" value="WH-like_DNA-bd_sf"/>
</dbReference>
<name>K1S5I8_9ZZZZ</name>
<dbReference type="Pfam" id="PF00486">
    <property type="entry name" value="Trans_reg_C"/>
    <property type="match status" value="1"/>
</dbReference>
<dbReference type="EMBL" id="AJWZ01009623">
    <property type="protein sequence ID" value="EKC50764.1"/>
    <property type="molecule type" value="Genomic_DNA"/>
</dbReference>
<evidence type="ECO:0000256" key="1">
    <source>
        <dbReference type="ARBA" id="ARBA00023125"/>
    </source>
</evidence>
<evidence type="ECO:0000259" key="2">
    <source>
        <dbReference type="Pfam" id="PF00486"/>
    </source>
</evidence>